<reference evidence="1 2" key="1">
    <citation type="submission" date="2021-06" db="EMBL/GenBank/DDBJ databases">
        <authorList>
            <person name="Kallberg Y."/>
            <person name="Tangrot J."/>
            <person name="Rosling A."/>
        </authorList>
    </citation>
    <scope>NUCLEOTIDE SEQUENCE [LARGE SCALE GENOMIC DNA]</scope>
    <source>
        <strain evidence="1 2">120-4 pot B 10/14</strain>
    </source>
</reference>
<dbReference type="Proteomes" id="UP000789901">
    <property type="component" value="Unassembled WGS sequence"/>
</dbReference>
<gene>
    <name evidence="1" type="ORF">GMARGA_LOCUS35016</name>
</gene>
<feature type="non-terminal residue" evidence="1">
    <location>
        <position position="57"/>
    </location>
</feature>
<protein>
    <submittedName>
        <fullName evidence="1">45748_t:CDS:1</fullName>
    </submittedName>
</protein>
<name>A0ABN7WUA5_GIGMA</name>
<evidence type="ECO:0000313" key="2">
    <source>
        <dbReference type="Proteomes" id="UP000789901"/>
    </source>
</evidence>
<organism evidence="1 2">
    <name type="scientific">Gigaspora margarita</name>
    <dbReference type="NCBI Taxonomy" id="4874"/>
    <lineage>
        <taxon>Eukaryota</taxon>
        <taxon>Fungi</taxon>
        <taxon>Fungi incertae sedis</taxon>
        <taxon>Mucoromycota</taxon>
        <taxon>Glomeromycotina</taxon>
        <taxon>Glomeromycetes</taxon>
        <taxon>Diversisporales</taxon>
        <taxon>Gigasporaceae</taxon>
        <taxon>Gigaspora</taxon>
    </lineage>
</organism>
<comment type="caution">
    <text evidence="1">The sequence shown here is derived from an EMBL/GenBank/DDBJ whole genome shotgun (WGS) entry which is preliminary data.</text>
</comment>
<evidence type="ECO:0000313" key="1">
    <source>
        <dbReference type="EMBL" id="CAG8840668.1"/>
    </source>
</evidence>
<sequence>DNSTVPNMKSSRNLYDVKSDEENLSNLQVGTNKANIDSNISEKIGVTILIQEKILQE</sequence>
<keyword evidence="2" id="KW-1185">Reference proteome</keyword>
<feature type="non-terminal residue" evidence="1">
    <location>
        <position position="1"/>
    </location>
</feature>
<proteinExistence type="predicted"/>
<dbReference type="EMBL" id="CAJVQB010063382">
    <property type="protein sequence ID" value="CAG8840668.1"/>
    <property type="molecule type" value="Genomic_DNA"/>
</dbReference>
<accession>A0ABN7WUA5</accession>